<keyword evidence="11" id="KW-1185">Reference proteome</keyword>
<dbReference type="PIRSF" id="PIRSF018472">
    <property type="entry name" value="MreD_proteobac"/>
    <property type="match status" value="1"/>
</dbReference>
<comment type="similarity">
    <text evidence="2 8">Belongs to the MreD family.</text>
</comment>
<keyword evidence="4 9" id="KW-0812">Transmembrane</keyword>
<dbReference type="InterPro" id="IPR026034">
    <property type="entry name" value="MreD_proteobac"/>
</dbReference>
<evidence type="ECO:0000256" key="4">
    <source>
        <dbReference type="ARBA" id="ARBA00022692"/>
    </source>
</evidence>
<evidence type="ECO:0000256" key="7">
    <source>
        <dbReference type="ARBA" id="ARBA00023136"/>
    </source>
</evidence>
<dbReference type="GO" id="GO:0008360">
    <property type="term" value="P:regulation of cell shape"/>
    <property type="evidence" value="ECO:0007669"/>
    <property type="project" value="UniProtKB-UniRule"/>
</dbReference>
<keyword evidence="8" id="KW-0997">Cell inner membrane</keyword>
<gene>
    <name evidence="10" type="primary">mreD</name>
    <name evidence="10" type="ORF">E3U44_01350</name>
</gene>
<evidence type="ECO:0000256" key="3">
    <source>
        <dbReference type="ARBA" id="ARBA00022475"/>
    </source>
</evidence>
<reference evidence="10 11" key="1">
    <citation type="submission" date="2019-03" db="EMBL/GenBank/DDBJ databases">
        <title>The genome sequence of Nitrosococcus wardiae strain D1FHST reveals the archetypal metabolic capacity of ammonia-oxidizing Gammaproteobacteria.</title>
        <authorList>
            <person name="Wang L."/>
            <person name="Lim C.K."/>
            <person name="Hanson T.E."/>
            <person name="Dang H."/>
            <person name="Klotz M.G."/>
        </authorList>
    </citation>
    <scope>NUCLEOTIDE SEQUENCE [LARGE SCALE GENOMIC DNA]</scope>
    <source>
        <strain evidence="10 11">D1FHS</strain>
    </source>
</reference>
<keyword evidence="7 8" id="KW-0472">Membrane</keyword>
<evidence type="ECO:0000256" key="8">
    <source>
        <dbReference type="PIRNR" id="PIRNR018472"/>
    </source>
</evidence>
<dbReference type="KEGG" id="nwr:E3U44_01350"/>
<dbReference type="GO" id="GO:0005886">
    <property type="term" value="C:plasma membrane"/>
    <property type="evidence" value="ECO:0007669"/>
    <property type="project" value="UniProtKB-SubCell"/>
</dbReference>
<comment type="subcellular location">
    <subcellularLocation>
        <location evidence="8">Cell inner membrane</location>
    </subcellularLocation>
    <subcellularLocation>
        <location evidence="1">Cell membrane</location>
        <topology evidence="1">Multi-pass membrane protein</topology>
    </subcellularLocation>
</comment>
<proteinExistence type="inferred from homology"/>
<dbReference type="NCBIfam" id="TIGR03426">
    <property type="entry name" value="shape_MreD"/>
    <property type="match status" value="1"/>
</dbReference>
<dbReference type="Pfam" id="PF04093">
    <property type="entry name" value="MreD"/>
    <property type="match status" value="1"/>
</dbReference>
<name>A0A4P7BTW2_9GAMM</name>
<evidence type="ECO:0000256" key="9">
    <source>
        <dbReference type="SAM" id="Phobius"/>
    </source>
</evidence>
<evidence type="ECO:0000313" key="11">
    <source>
        <dbReference type="Proteomes" id="UP000294325"/>
    </source>
</evidence>
<keyword evidence="5 8" id="KW-0133">Cell shape</keyword>
<sequence length="161" mass="18732">MTRRHSGGEVIILSFVAAYILTLVPLPSWAVFFRPEWVGLILIYWCLFLPQRIGVVRAWLVGLLMDALTGAVLGQYALALALIAYITLRWHRRLRQQTLWQQTVNVLFLVALMQFLEAWVRGLDSQFMGGWRFWMPAVTSMLLWPWLYAVLSNIQQRFAVH</sequence>
<feature type="transmembrane region" description="Helical" evidence="9">
    <location>
        <begin position="99"/>
        <end position="119"/>
    </location>
</feature>
<dbReference type="OrthoDB" id="6647425at2"/>
<dbReference type="PANTHER" id="PTHR37484">
    <property type="entry name" value="ROD SHAPE-DETERMINING PROTEIN MRED"/>
    <property type="match status" value="1"/>
</dbReference>
<comment type="function">
    <text evidence="8">Involved in formation of the rod shape of the cell. May also contribute to regulation of formation of penicillin-binding proteins.</text>
</comment>
<feature type="transmembrane region" description="Helical" evidence="9">
    <location>
        <begin position="12"/>
        <end position="33"/>
    </location>
</feature>
<feature type="transmembrane region" description="Helical" evidence="9">
    <location>
        <begin position="131"/>
        <end position="151"/>
    </location>
</feature>
<dbReference type="RefSeq" id="WP_134356317.1">
    <property type="nucleotide sequence ID" value="NZ_CP038033.1"/>
</dbReference>
<feature type="transmembrane region" description="Helical" evidence="9">
    <location>
        <begin position="40"/>
        <end position="61"/>
    </location>
</feature>
<protein>
    <recommendedName>
        <fullName evidence="8">Rod shape-determining protein MreD</fullName>
    </recommendedName>
</protein>
<dbReference type="InterPro" id="IPR007227">
    <property type="entry name" value="Cell_shape_determining_MreD"/>
</dbReference>
<dbReference type="PANTHER" id="PTHR37484:SF1">
    <property type="entry name" value="ROD SHAPE-DETERMINING PROTEIN MRED"/>
    <property type="match status" value="1"/>
</dbReference>
<evidence type="ECO:0000256" key="1">
    <source>
        <dbReference type="ARBA" id="ARBA00004651"/>
    </source>
</evidence>
<accession>A0A4P7BTW2</accession>
<evidence type="ECO:0000256" key="2">
    <source>
        <dbReference type="ARBA" id="ARBA00007776"/>
    </source>
</evidence>
<dbReference type="AlphaFoldDB" id="A0A4P7BTW2"/>
<organism evidence="10 11">
    <name type="scientific">Nitrosococcus wardiae</name>
    <dbReference type="NCBI Taxonomy" id="1814290"/>
    <lineage>
        <taxon>Bacteria</taxon>
        <taxon>Pseudomonadati</taxon>
        <taxon>Pseudomonadota</taxon>
        <taxon>Gammaproteobacteria</taxon>
        <taxon>Chromatiales</taxon>
        <taxon>Chromatiaceae</taxon>
        <taxon>Nitrosococcus</taxon>
    </lineage>
</organism>
<keyword evidence="3 8" id="KW-1003">Cell membrane</keyword>
<feature type="transmembrane region" description="Helical" evidence="9">
    <location>
        <begin position="67"/>
        <end position="87"/>
    </location>
</feature>
<evidence type="ECO:0000256" key="5">
    <source>
        <dbReference type="ARBA" id="ARBA00022960"/>
    </source>
</evidence>
<dbReference type="Proteomes" id="UP000294325">
    <property type="component" value="Chromosome"/>
</dbReference>
<dbReference type="EMBL" id="CP038033">
    <property type="protein sequence ID" value="QBQ53301.1"/>
    <property type="molecule type" value="Genomic_DNA"/>
</dbReference>
<keyword evidence="6 9" id="KW-1133">Transmembrane helix</keyword>
<evidence type="ECO:0000256" key="6">
    <source>
        <dbReference type="ARBA" id="ARBA00022989"/>
    </source>
</evidence>
<evidence type="ECO:0000313" key="10">
    <source>
        <dbReference type="EMBL" id="QBQ53301.1"/>
    </source>
</evidence>